<dbReference type="AlphaFoldDB" id="A0A1W1CUR6"/>
<gene>
    <name evidence="1" type="ORF">MNB_SV-13-756</name>
</gene>
<reference evidence="1" key="1">
    <citation type="submission" date="2016-10" db="EMBL/GenBank/DDBJ databases">
        <authorList>
            <person name="de Groot N.N."/>
        </authorList>
    </citation>
    <scope>NUCLEOTIDE SEQUENCE</scope>
</reference>
<accession>A0A1W1CUR6</accession>
<proteinExistence type="predicted"/>
<sequence>MVEEIAKQVKVQIFENNTDLIQPKKVFKQASLFDFDEEFSKQLVG</sequence>
<name>A0A1W1CUR6_9ZZZZ</name>
<protein>
    <submittedName>
        <fullName evidence="1">Uncharacterized protein</fullName>
    </submittedName>
</protein>
<evidence type="ECO:0000313" key="1">
    <source>
        <dbReference type="EMBL" id="SFV69422.1"/>
    </source>
</evidence>
<dbReference type="EMBL" id="FPHM01000135">
    <property type="protein sequence ID" value="SFV69422.1"/>
    <property type="molecule type" value="Genomic_DNA"/>
</dbReference>
<organism evidence="1">
    <name type="scientific">hydrothermal vent metagenome</name>
    <dbReference type="NCBI Taxonomy" id="652676"/>
    <lineage>
        <taxon>unclassified sequences</taxon>
        <taxon>metagenomes</taxon>
        <taxon>ecological metagenomes</taxon>
    </lineage>
</organism>